<accession>A0ABU2C9V9</accession>
<dbReference type="EMBL" id="JAVDXT010000002">
    <property type="protein sequence ID" value="MDR7378127.1"/>
    <property type="molecule type" value="Genomic_DNA"/>
</dbReference>
<evidence type="ECO:0000313" key="2">
    <source>
        <dbReference type="Proteomes" id="UP001180487"/>
    </source>
</evidence>
<name>A0ABU2C9V9_9BURK</name>
<gene>
    <name evidence="1" type="ORF">J2X19_002806</name>
</gene>
<organism evidence="1 2">
    <name type="scientific">Rhodoferax ferrireducens</name>
    <dbReference type="NCBI Taxonomy" id="192843"/>
    <lineage>
        <taxon>Bacteria</taxon>
        <taxon>Pseudomonadati</taxon>
        <taxon>Pseudomonadota</taxon>
        <taxon>Betaproteobacteria</taxon>
        <taxon>Burkholderiales</taxon>
        <taxon>Comamonadaceae</taxon>
        <taxon>Rhodoferax</taxon>
    </lineage>
</organism>
<protein>
    <submittedName>
        <fullName evidence="1">Uncharacterized protein</fullName>
    </submittedName>
</protein>
<sequence>MHSPIHIHRPHYELDLTAQPRRPSWLVRFSQWLTGQPSSQQALRRELRLASFEAYIH</sequence>
<evidence type="ECO:0000313" key="1">
    <source>
        <dbReference type="EMBL" id="MDR7378127.1"/>
    </source>
</evidence>
<proteinExistence type="predicted"/>
<reference evidence="1 2" key="1">
    <citation type="submission" date="2023-07" db="EMBL/GenBank/DDBJ databases">
        <title>Sorghum-associated microbial communities from plants grown in Nebraska, USA.</title>
        <authorList>
            <person name="Schachtman D."/>
        </authorList>
    </citation>
    <scope>NUCLEOTIDE SEQUENCE [LARGE SCALE GENOMIC DNA]</scope>
    <source>
        <strain evidence="1 2">BE313</strain>
    </source>
</reference>
<dbReference type="Proteomes" id="UP001180487">
    <property type="component" value="Unassembled WGS sequence"/>
</dbReference>
<dbReference type="RefSeq" id="WP_310374008.1">
    <property type="nucleotide sequence ID" value="NZ_JAVDXT010000002.1"/>
</dbReference>
<keyword evidence="2" id="KW-1185">Reference proteome</keyword>
<comment type="caution">
    <text evidence="1">The sequence shown here is derived from an EMBL/GenBank/DDBJ whole genome shotgun (WGS) entry which is preliminary data.</text>
</comment>